<organism evidence="1">
    <name type="scientific">marine sediment metagenome</name>
    <dbReference type="NCBI Taxonomy" id="412755"/>
    <lineage>
        <taxon>unclassified sequences</taxon>
        <taxon>metagenomes</taxon>
        <taxon>ecological metagenomes</taxon>
    </lineage>
</organism>
<reference evidence="1" key="1">
    <citation type="submission" date="2013-11" db="EMBL/GenBank/DDBJ databases">
        <title>Microbial diversity, functional groups and degradation webs in Northern and Southern Mediterranean and Red Sea marine crude oil polluted sites.</title>
        <authorList>
            <person name="Daffonchio D."/>
            <person name="Mapelli F."/>
            <person name="Ferrer M."/>
            <person name="Richter M."/>
            <person name="Cherif A."/>
            <person name="Malkawi H.I."/>
            <person name="Yakimov M.M."/>
            <person name="Abdel-Fattah Y.R."/>
            <person name="Blaghen M."/>
            <person name="Golyshin P.N."/>
            <person name="Kalogerakis N."/>
            <person name="Boon N."/>
            <person name="Magagnini M."/>
            <person name="Fava F."/>
        </authorList>
    </citation>
    <scope>NUCLEOTIDE SEQUENCE</scope>
</reference>
<comment type="caution">
    <text evidence="1">The sequence shown here is derived from an EMBL/GenBank/DDBJ whole genome shotgun (WGS) entry which is preliminary data.</text>
</comment>
<dbReference type="EMBL" id="AYSL01000418">
    <property type="protein sequence ID" value="KTF07642.1"/>
    <property type="molecule type" value="Genomic_DNA"/>
</dbReference>
<evidence type="ECO:0000313" key="1">
    <source>
        <dbReference type="EMBL" id="KTF07642.1"/>
    </source>
</evidence>
<proteinExistence type="predicted"/>
<protein>
    <submittedName>
        <fullName evidence="1">Uncharacterized protein</fullName>
    </submittedName>
</protein>
<sequence>MLSVIELSSKSNSSVSGSKTMFSITVAKRLVVAWISGSAWAERLIVLA</sequence>
<accession>A0A1B6NXD2</accession>
<gene>
    <name evidence="1" type="ORF">MGSAQ_000861</name>
</gene>
<name>A0A1B6NXD2_9ZZZZ</name>
<dbReference type="AlphaFoldDB" id="A0A1B6NXD2"/>